<evidence type="ECO:0000313" key="2">
    <source>
        <dbReference type="EMBL" id="WDI05133.1"/>
    </source>
</evidence>
<proteinExistence type="predicted"/>
<keyword evidence="3" id="KW-1185">Reference proteome</keyword>
<reference evidence="2 3" key="1">
    <citation type="submission" date="2023-02" db="EMBL/GenBank/DDBJ databases">
        <title>Pathogen: clinical or host-associated sample.</title>
        <authorList>
            <person name="Hergert J."/>
            <person name="Casey R."/>
            <person name="Wagner J."/>
            <person name="Young E.L."/>
            <person name="Oakeson K.F."/>
        </authorList>
    </citation>
    <scope>NUCLEOTIDE SEQUENCE [LARGE SCALE GENOMIC DNA]</scope>
    <source>
        <strain evidence="2 3">2022CK-00829</strain>
        <plasmid evidence="2 3">unnamed1</plasmid>
    </source>
</reference>
<gene>
    <name evidence="2" type="ORF">PUW25_25330</name>
</gene>
<geneLocation type="plasmid" evidence="2 3">
    <name>unnamed1</name>
</geneLocation>
<keyword evidence="1" id="KW-0175">Coiled coil</keyword>
<keyword evidence="2" id="KW-0614">Plasmid</keyword>
<evidence type="ECO:0000256" key="1">
    <source>
        <dbReference type="SAM" id="Coils"/>
    </source>
</evidence>
<dbReference type="RefSeq" id="WP_047913091.1">
    <property type="nucleotide sequence ID" value="NZ_CP118109.1"/>
</dbReference>
<protein>
    <recommendedName>
        <fullName evidence="4">DUF2479 domain-containing protein</fullName>
    </recommendedName>
</protein>
<feature type="coiled-coil region" evidence="1">
    <location>
        <begin position="302"/>
        <end position="340"/>
    </location>
</feature>
<organism evidence="2 3">
    <name type="scientific">Paenibacillus urinalis</name>
    <dbReference type="NCBI Taxonomy" id="521520"/>
    <lineage>
        <taxon>Bacteria</taxon>
        <taxon>Bacillati</taxon>
        <taxon>Bacillota</taxon>
        <taxon>Bacilli</taxon>
        <taxon>Bacillales</taxon>
        <taxon>Paenibacillaceae</taxon>
        <taxon>Paenibacillus</taxon>
    </lineage>
</organism>
<name>A0ABY7XH74_9BACL</name>
<evidence type="ECO:0000313" key="3">
    <source>
        <dbReference type="Proteomes" id="UP001221519"/>
    </source>
</evidence>
<evidence type="ECO:0008006" key="4">
    <source>
        <dbReference type="Google" id="ProtNLM"/>
    </source>
</evidence>
<dbReference type="Proteomes" id="UP001221519">
    <property type="component" value="Plasmid unnamed1"/>
</dbReference>
<accession>A0ABY7XH74</accession>
<dbReference type="EMBL" id="CP118109">
    <property type="protein sequence ID" value="WDI05133.1"/>
    <property type="molecule type" value="Genomic_DNA"/>
</dbReference>
<sequence>MAITRFRGEQIRDAVLKNSHIADDAAIAESKLAVNWEEHYQTALEGKKVADYIQVIATDVSGVANLDVSEIIPATVPNVLSDPLSGEGVIVDAPKNKVILRDVVTGEPVLDDKDQEVFGRMTFEGGVFVLKFYSPDGAGEVPFTMPEGQKIDWQYLKRFNLQTVSEMFAANEKFAEGTADATAHLNINQLAQDLYGAGFSLDRDGNGNLPKAIVQQIADEIQARIAADQAIRTDFASNEAGKGASTIGVQDEAGHFAGATVEAVLAEIFEALTGISNGGTTTQVEVDAARVSTLTGEHEALNDRLEADAAALAKQVADEKERAEAAEEALAGRATDLETEVTAARGTAETIDARLDRALNEDGTLKAGKDIHRHPKAVYVANGGESVVQLADFNVEDLPPYQVGDMTLDVYINGGLQHEGLNYAEVAGGLSINFDVGDGTTLITGDLVTIKYQVNNVE</sequence>